<dbReference type="GO" id="GO:0015220">
    <property type="term" value="F:choline transmembrane transporter activity"/>
    <property type="evidence" value="ECO:0007669"/>
    <property type="project" value="TreeGrafter"/>
</dbReference>
<dbReference type="EMBL" id="OVTA01000010">
    <property type="protein sequence ID" value="SPR97614.1"/>
    <property type="molecule type" value="Genomic_DNA"/>
</dbReference>
<dbReference type="InterPro" id="IPR037185">
    <property type="entry name" value="EmrE-like"/>
</dbReference>
<protein>
    <submittedName>
        <fullName evidence="10">Putative small multidrug resistance protein (SMR family) (Modular protein)</fullName>
    </submittedName>
</protein>
<feature type="transmembrane region" description="Helical" evidence="9">
    <location>
        <begin position="137"/>
        <end position="156"/>
    </location>
</feature>
<dbReference type="Proteomes" id="UP000256805">
    <property type="component" value="Unassembled WGS sequence"/>
</dbReference>
<dbReference type="FunFam" id="1.10.3730.20:FF:000001">
    <property type="entry name" value="Quaternary ammonium compound resistance transporter SugE"/>
    <property type="match status" value="1"/>
</dbReference>
<dbReference type="Gene3D" id="1.10.3730.20">
    <property type="match status" value="1"/>
</dbReference>
<feature type="transmembrane region" description="Helical" evidence="9">
    <location>
        <begin position="49"/>
        <end position="70"/>
    </location>
</feature>
<dbReference type="AlphaFoldDB" id="A0A375IXB4"/>
<feature type="transmembrane region" description="Helical" evidence="9">
    <location>
        <begin position="82"/>
        <end position="103"/>
    </location>
</feature>
<comment type="similarity">
    <text evidence="7 8">Belongs to the drug/metabolite transporter (DMT) superfamily. Small multidrug resistance (SMR) (TC 2.A.7.1) family.</text>
</comment>
<gene>
    <name evidence="10" type="ORF">CBM2634_A180034</name>
</gene>
<dbReference type="GO" id="GO:1990961">
    <property type="term" value="P:xenobiotic detoxification by transmembrane export across the plasma membrane"/>
    <property type="evidence" value="ECO:0007669"/>
    <property type="project" value="UniProtKB-ARBA"/>
</dbReference>
<dbReference type="Pfam" id="PF00893">
    <property type="entry name" value="Multi_Drug_Res"/>
    <property type="match status" value="1"/>
</dbReference>
<evidence type="ECO:0000313" key="11">
    <source>
        <dbReference type="Proteomes" id="UP000256805"/>
    </source>
</evidence>
<keyword evidence="5 9" id="KW-1133">Transmembrane helix</keyword>
<evidence type="ECO:0000256" key="9">
    <source>
        <dbReference type="SAM" id="Phobius"/>
    </source>
</evidence>
<dbReference type="GO" id="GO:0005886">
    <property type="term" value="C:plasma membrane"/>
    <property type="evidence" value="ECO:0007669"/>
    <property type="project" value="UniProtKB-SubCell"/>
</dbReference>
<evidence type="ECO:0000256" key="1">
    <source>
        <dbReference type="ARBA" id="ARBA00004651"/>
    </source>
</evidence>
<organism evidence="10 11">
    <name type="scientific">Cupriavidus taiwanensis</name>
    <dbReference type="NCBI Taxonomy" id="164546"/>
    <lineage>
        <taxon>Bacteria</taxon>
        <taxon>Pseudomonadati</taxon>
        <taxon>Pseudomonadota</taxon>
        <taxon>Betaproteobacteria</taxon>
        <taxon>Burkholderiales</taxon>
        <taxon>Burkholderiaceae</taxon>
        <taxon>Cupriavidus</taxon>
    </lineage>
</organism>
<dbReference type="InterPro" id="IPR000390">
    <property type="entry name" value="Small_drug/metabolite_transptr"/>
</dbReference>
<keyword evidence="6 9" id="KW-0472">Membrane</keyword>
<dbReference type="GO" id="GO:0015297">
    <property type="term" value="F:antiporter activity"/>
    <property type="evidence" value="ECO:0007669"/>
    <property type="project" value="TreeGrafter"/>
</dbReference>
<proteinExistence type="inferred from homology"/>
<comment type="subcellular location">
    <subcellularLocation>
        <location evidence="1 8">Cell membrane</location>
        <topology evidence="1 8">Multi-pass membrane protein</topology>
    </subcellularLocation>
</comment>
<evidence type="ECO:0000256" key="6">
    <source>
        <dbReference type="ARBA" id="ARBA00023136"/>
    </source>
</evidence>
<evidence type="ECO:0000256" key="7">
    <source>
        <dbReference type="ARBA" id="ARBA00038032"/>
    </source>
</evidence>
<dbReference type="PANTHER" id="PTHR30561">
    <property type="entry name" value="SMR FAMILY PROTON-DEPENDENT DRUG EFFLUX TRANSPORTER SUGE"/>
    <property type="match status" value="1"/>
</dbReference>
<dbReference type="PANTHER" id="PTHR30561:SF1">
    <property type="entry name" value="MULTIDRUG TRANSPORTER EMRE"/>
    <property type="match status" value="1"/>
</dbReference>
<evidence type="ECO:0000256" key="5">
    <source>
        <dbReference type="ARBA" id="ARBA00022989"/>
    </source>
</evidence>
<keyword evidence="4 8" id="KW-0812">Transmembrane</keyword>
<dbReference type="GO" id="GO:0031460">
    <property type="term" value="P:glycine betaine transport"/>
    <property type="evidence" value="ECO:0007669"/>
    <property type="project" value="TreeGrafter"/>
</dbReference>
<dbReference type="SUPFAM" id="SSF103481">
    <property type="entry name" value="Multidrug resistance efflux transporter EmrE"/>
    <property type="match status" value="1"/>
</dbReference>
<sequence length="162" mass="17350">MDPLVVALCITFNPALAAAHNHREGGTRLWRNMRRTLRCRLRPIAGQPFLHAMNGYLLLALAIVAEVIATSSLKASQGFTRLLPSVLVVTGYVAAFYLLMLVMRTVPVGIAYAIWSGAGIVLVSLIAVVLYRQVPDLAACVGIGLIIAGVAVIQLFSKTSAH</sequence>
<dbReference type="GO" id="GO:0015199">
    <property type="term" value="F:amino-acid betaine transmembrane transporter activity"/>
    <property type="evidence" value="ECO:0007669"/>
    <property type="project" value="TreeGrafter"/>
</dbReference>
<dbReference type="InterPro" id="IPR045324">
    <property type="entry name" value="Small_multidrug_res"/>
</dbReference>
<evidence type="ECO:0000256" key="4">
    <source>
        <dbReference type="ARBA" id="ARBA00022692"/>
    </source>
</evidence>
<feature type="transmembrane region" description="Helical" evidence="9">
    <location>
        <begin position="109"/>
        <end position="130"/>
    </location>
</feature>
<keyword evidence="3" id="KW-1003">Cell membrane</keyword>
<reference evidence="10 11" key="1">
    <citation type="submission" date="2018-01" db="EMBL/GenBank/DDBJ databases">
        <authorList>
            <person name="Gaut B.S."/>
            <person name="Morton B.R."/>
            <person name="Clegg M.T."/>
            <person name="Duvall M.R."/>
        </authorList>
    </citation>
    <scope>NUCLEOTIDE SEQUENCE [LARGE SCALE GENOMIC DNA]</scope>
    <source>
        <strain evidence="10">Cupriavidus taiwanensis cmp 52</strain>
    </source>
</reference>
<evidence type="ECO:0000256" key="3">
    <source>
        <dbReference type="ARBA" id="ARBA00022475"/>
    </source>
</evidence>
<evidence type="ECO:0000256" key="8">
    <source>
        <dbReference type="RuleBase" id="RU003942"/>
    </source>
</evidence>
<keyword evidence="2" id="KW-0813">Transport</keyword>
<evidence type="ECO:0000313" key="10">
    <source>
        <dbReference type="EMBL" id="SPR97614.1"/>
    </source>
</evidence>
<name>A0A375IXB4_9BURK</name>
<evidence type="ECO:0000256" key="2">
    <source>
        <dbReference type="ARBA" id="ARBA00022448"/>
    </source>
</evidence>
<accession>A0A375IXB4</accession>